<name>A0AAD6V6L7_9AGAR</name>
<organism evidence="1 2">
    <name type="scientific">Mycena pura</name>
    <dbReference type="NCBI Taxonomy" id="153505"/>
    <lineage>
        <taxon>Eukaryota</taxon>
        <taxon>Fungi</taxon>
        <taxon>Dikarya</taxon>
        <taxon>Basidiomycota</taxon>
        <taxon>Agaricomycotina</taxon>
        <taxon>Agaricomycetes</taxon>
        <taxon>Agaricomycetidae</taxon>
        <taxon>Agaricales</taxon>
        <taxon>Marasmiineae</taxon>
        <taxon>Mycenaceae</taxon>
        <taxon>Mycena</taxon>
    </lineage>
</organism>
<reference evidence="1" key="1">
    <citation type="submission" date="2023-03" db="EMBL/GenBank/DDBJ databases">
        <title>Massive genome expansion in bonnet fungi (Mycena s.s.) driven by repeated elements and novel gene families across ecological guilds.</title>
        <authorList>
            <consortium name="Lawrence Berkeley National Laboratory"/>
            <person name="Harder C.B."/>
            <person name="Miyauchi S."/>
            <person name="Viragh M."/>
            <person name="Kuo A."/>
            <person name="Thoen E."/>
            <person name="Andreopoulos B."/>
            <person name="Lu D."/>
            <person name="Skrede I."/>
            <person name="Drula E."/>
            <person name="Henrissat B."/>
            <person name="Morin E."/>
            <person name="Kohler A."/>
            <person name="Barry K."/>
            <person name="LaButti K."/>
            <person name="Morin E."/>
            <person name="Salamov A."/>
            <person name="Lipzen A."/>
            <person name="Mereny Z."/>
            <person name="Hegedus B."/>
            <person name="Baldrian P."/>
            <person name="Stursova M."/>
            <person name="Weitz H."/>
            <person name="Taylor A."/>
            <person name="Grigoriev I.V."/>
            <person name="Nagy L.G."/>
            <person name="Martin F."/>
            <person name="Kauserud H."/>
        </authorList>
    </citation>
    <scope>NUCLEOTIDE SEQUENCE</scope>
    <source>
        <strain evidence="1">9144</strain>
    </source>
</reference>
<dbReference type="EMBL" id="JARJCW010000048">
    <property type="protein sequence ID" value="KAJ7204043.1"/>
    <property type="molecule type" value="Genomic_DNA"/>
</dbReference>
<keyword evidence="2" id="KW-1185">Reference proteome</keyword>
<evidence type="ECO:0000313" key="1">
    <source>
        <dbReference type="EMBL" id="KAJ7204043.1"/>
    </source>
</evidence>
<comment type="caution">
    <text evidence="1">The sequence shown here is derived from an EMBL/GenBank/DDBJ whole genome shotgun (WGS) entry which is preliminary data.</text>
</comment>
<accession>A0AAD6V6L7</accession>
<sequence length="168" mass="19170">MEAIQHMRPTKLSFNSSSDQFPGSLLTFDHPLFTNVTHLDIALHLRFEDLECAWAKWRPLTSLPKLTHLALSSQLAHEILPQLLTECPGLTLFMIRFWVLAEAVEFTQTLSVADPRVVVVHALANFLMDWKGGAYGDDDFWARGDQFVLRKRTGEILSTQYLLDETEV</sequence>
<protein>
    <submittedName>
        <fullName evidence="1">Uncharacterized protein</fullName>
    </submittedName>
</protein>
<dbReference type="SUPFAM" id="SSF52047">
    <property type="entry name" value="RNI-like"/>
    <property type="match status" value="1"/>
</dbReference>
<gene>
    <name evidence="1" type="ORF">GGX14DRAFT_569640</name>
</gene>
<proteinExistence type="predicted"/>
<evidence type="ECO:0000313" key="2">
    <source>
        <dbReference type="Proteomes" id="UP001219525"/>
    </source>
</evidence>
<dbReference type="Proteomes" id="UP001219525">
    <property type="component" value="Unassembled WGS sequence"/>
</dbReference>
<dbReference type="AlphaFoldDB" id="A0AAD6V6L7"/>